<evidence type="ECO:0000256" key="7">
    <source>
        <dbReference type="ARBA" id="ARBA00022832"/>
    </source>
</evidence>
<reference evidence="14" key="1">
    <citation type="submission" date="2023-07" db="EMBL/GenBank/DDBJ databases">
        <authorList>
            <consortium name="AG Swart"/>
            <person name="Singh M."/>
            <person name="Singh A."/>
            <person name="Seah K."/>
            <person name="Emmerich C."/>
        </authorList>
    </citation>
    <scope>NUCLEOTIDE SEQUENCE</scope>
    <source>
        <strain evidence="14">DP1</strain>
    </source>
</reference>
<dbReference type="Proteomes" id="UP001295684">
    <property type="component" value="Unassembled WGS sequence"/>
</dbReference>
<evidence type="ECO:0000256" key="13">
    <source>
        <dbReference type="SAM" id="Phobius"/>
    </source>
</evidence>
<evidence type="ECO:0000256" key="6">
    <source>
        <dbReference type="ARBA" id="ARBA00022692"/>
    </source>
</evidence>
<evidence type="ECO:0000256" key="10">
    <source>
        <dbReference type="ARBA" id="ARBA00023136"/>
    </source>
</evidence>
<comment type="subcellular location">
    <subcellularLocation>
        <location evidence="1">Membrane</location>
        <topology evidence="1">Multi-pass membrane protein</topology>
    </subcellularLocation>
</comment>
<keyword evidence="12" id="KW-0456">Lyase</keyword>
<dbReference type="EC" id="4.2.1.134" evidence="4"/>
<evidence type="ECO:0000256" key="11">
    <source>
        <dbReference type="ARBA" id="ARBA00023160"/>
    </source>
</evidence>
<keyword evidence="7" id="KW-0276">Fatty acid metabolism</keyword>
<feature type="transmembrane region" description="Helical" evidence="13">
    <location>
        <begin position="191"/>
        <end position="215"/>
    </location>
</feature>
<dbReference type="GO" id="GO:0042761">
    <property type="term" value="P:very long-chain fatty acid biosynthetic process"/>
    <property type="evidence" value="ECO:0007669"/>
    <property type="project" value="TreeGrafter"/>
</dbReference>
<dbReference type="GO" id="GO:0005789">
    <property type="term" value="C:endoplasmic reticulum membrane"/>
    <property type="evidence" value="ECO:0007669"/>
    <property type="project" value="TreeGrafter"/>
</dbReference>
<dbReference type="Pfam" id="PF04387">
    <property type="entry name" value="PTPLA"/>
    <property type="match status" value="1"/>
</dbReference>
<keyword evidence="5" id="KW-0444">Lipid biosynthesis</keyword>
<evidence type="ECO:0000256" key="5">
    <source>
        <dbReference type="ARBA" id="ARBA00022516"/>
    </source>
</evidence>
<name>A0AAD1XWE5_EUPCR</name>
<feature type="transmembrane region" description="Helical" evidence="13">
    <location>
        <begin position="104"/>
        <end position="124"/>
    </location>
</feature>
<dbReference type="PANTHER" id="PTHR11035">
    <property type="entry name" value="VERY-LONG-CHAIN (3R)-3-HYDROXYACYL-COA DEHYDRATASE"/>
    <property type="match status" value="1"/>
</dbReference>
<evidence type="ECO:0000313" key="15">
    <source>
        <dbReference type="Proteomes" id="UP001295684"/>
    </source>
</evidence>
<feature type="transmembrane region" description="Helical" evidence="13">
    <location>
        <begin position="145"/>
        <end position="164"/>
    </location>
</feature>
<comment type="similarity">
    <text evidence="3">Belongs to the very long-chain fatty acids dehydratase HACD family.</text>
</comment>
<evidence type="ECO:0000256" key="4">
    <source>
        <dbReference type="ARBA" id="ARBA00013122"/>
    </source>
</evidence>
<evidence type="ECO:0000313" key="14">
    <source>
        <dbReference type="EMBL" id="CAI2379786.1"/>
    </source>
</evidence>
<dbReference type="GO" id="GO:0030497">
    <property type="term" value="P:fatty acid elongation"/>
    <property type="evidence" value="ECO:0007669"/>
    <property type="project" value="TreeGrafter"/>
</dbReference>
<gene>
    <name evidence="14" type="ORF">ECRASSUSDP1_LOCUS21203</name>
</gene>
<comment type="caution">
    <text evidence="14">The sequence shown here is derived from an EMBL/GenBank/DDBJ whole genome shotgun (WGS) entry which is preliminary data.</text>
</comment>
<evidence type="ECO:0000256" key="2">
    <source>
        <dbReference type="ARBA" id="ARBA00005194"/>
    </source>
</evidence>
<keyword evidence="8 13" id="KW-1133">Transmembrane helix</keyword>
<evidence type="ECO:0000256" key="8">
    <source>
        <dbReference type="ARBA" id="ARBA00022989"/>
    </source>
</evidence>
<proteinExistence type="inferred from homology"/>
<keyword evidence="6 13" id="KW-0812">Transmembrane</keyword>
<keyword evidence="10 13" id="KW-0472">Membrane</keyword>
<keyword evidence="15" id="KW-1185">Reference proteome</keyword>
<keyword evidence="11" id="KW-0275">Fatty acid biosynthesis</keyword>
<dbReference type="GO" id="GO:0102158">
    <property type="term" value="F:very-long-chain (3R)-3-hydroxyacyl-CoA dehydratase activity"/>
    <property type="evidence" value="ECO:0007669"/>
    <property type="project" value="UniProtKB-EC"/>
</dbReference>
<dbReference type="AlphaFoldDB" id="A0AAD1XWE5"/>
<comment type="pathway">
    <text evidence="2">Lipid metabolism; fatty acid biosynthesis.</text>
</comment>
<evidence type="ECO:0000256" key="9">
    <source>
        <dbReference type="ARBA" id="ARBA00023098"/>
    </source>
</evidence>
<evidence type="ECO:0000256" key="1">
    <source>
        <dbReference type="ARBA" id="ARBA00004141"/>
    </source>
</evidence>
<organism evidence="14 15">
    <name type="scientific">Euplotes crassus</name>
    <dbReference type="NCBI Taxonomy" id="5936"/>
    <lineage>
        <taxon>Eukaryota</taxon>
        <taxon>Sar</taxon>
        <taxon>Alveolata</taxon>
        <taxon>Ciliophora</taxon>
        <taxon>Intramacronucleata</taxon>
        <taxon>Spirotrichea</taxon>
        <taxon>Hypotrichia</taxon>
        <taxon>Euplotida</taxon>
        <taxon>Euplotidae</taxon>
        <taxon>Moneuplotes</taxon>
    </lineage>
</organism>
<sequence>MAIKGFFGLIARLLCLAHNLSQIFFWGYELFLIFNIWADKGEVITNVMEYPEVFENLKRIQLLQFFDVLFGILGVTKTNPAISLLQIAARNFVVLTVFEFNLKANYAFIAIIPWCIAELVRYPYYTFADLGITGFPGNLFKFLRMNMFLILYPIGVIGECLTTWESWDILVEERPYRLEMPNIYNFAFDPIYFHGAFFVICPLGMLFIYSTLLAARSKYMSGSTKKKVKSD</sequence>
<dbReference type="InterPro" id="IPR007482">
    <property type="entry name" value="Tyr_Pase-like_PTPLA"/>
</dbReference>
<accession>A0AAD1XWE5</accession>
<keyword evidence="9" id="KW-0443">Lipid metabolism</keyword>
<dbReference type="EMBL" id="CAMPGE010021652">
    <property type="protein sequence ID" value="CAI2379786.1"/>
    <property type="molecule type" value="Genomic_DNA"/>
</dbReference>
<evidence type="ECO:0000256" key="12">
    <source>
        <dbReference type="ARBA" id="ARBA00023239"/>
    </source>
</evidence>
<dbReference type="GO" id="GO:0030148">
    <property type="term" value="P:sphingolipid biosynthetic process"/>
    <property type="evidence" value="ECO:0007669"/>
    <property type="project" value="TreeGrafter"/>
</dbReference>
<evidence type="ECO:0000256" key="3">
    <source>
        <dbReference type="ARBA" id="ARBA00007811"/>
    </source>
</evidence>
<protein>
    <recommendedName>
        <fullName evidence="4">very-long-chain (3R)-3-hydroxyacyl-CoA dehydratase</fullName>
        <ecNumber evidence="4">4.2.1.134</ecNumber>
    </recommendedName>
</protein>